<keyword evidence="3 9" id="KW-0645">Protease</keyword>
<dbReference type="Pfam" id="PF01252">
    <property type="entry name" value="Peptidase_A8"/>
    <property type="match status" value="1"/>
</dbReference>
<dbReference type="Proteomes" id="UP000677913">
    <property type="component" value="Unassembled WGS sequence"/>
</dbReference>
<evidence type="ECO:0000256" key="4">
    <source>
        <dbReference type="ARBA" id="ARBA00022692"/>
    </source>
</evidence>
<dbReference type="GO" id="GO:0006508">
    <property type="term" value="P:proteolysis"/>
    <property type="evidence" value="ECO:0007669"/>
    <property type="project" value="UniProtKB-KW"/>
</dbReference>
<keyword evidence="6 9" id="KW-0378">Hydrolase</keyword>
<evidence type="ECO:0000256" key="5">
    <source>
        <dbReference type="ARBA" id="ARBA00022750"/>
    </source>
</evidence>
<evidence type="ECO:0000256" key="6">
    <source>
        <dbReference type="ARBA" id="ARBA00022801"/>
    </source>
</evidence>
<protein>
    <recommendedName>
        <fullName evidence="9">Lipoprotein signal peptidase</fullName>
        <ecNumber evidence="9">3.4.23.36</ecNumber>
    </recommendedName>
    <alternativeName>
        <fullName evidence="9">Prolipoprotein signal peptidase</fullName>
    </alternativeName>
    <alternativeName>
        <fullName evidence="9">Signal peptidase II</fullName>
        <shortName evidence="9">SPase II</shortName>
    </alternativeName>
</protein>
<feature type="transmembrane region" description="Helical" evidence="9">
    <location>
        <begin position="29"/>
        <end position="56"/>
    </location>
</feature>
<dbReference type="PRINTS" id="PR00781">
    <property type="entry name" value="LIPOSIGPTASE"/>
</dbReference>
<dbReference type="PANTHER" id="PTHR33695">
    <property type="entry name" value="LIPOPROTEIN SIGNAL PEPTIDASE"/>
    <property type="match status" value="1"/>
</dbReference>
<evidence type="ECO:0000313" key="13">
    <source>
        <dbReference type="Proteomes" id="UP000677913"/>
    </source>
</evidence>
<evidence type="ECO:0000256" key="10">
    <source>
        <dbReference type="RuleBase" id="RU000594"/>
    </source>
</evidence>
<dbReference type="PROSITE" id="PS00855">
    <property type="entry name" value="SPASE_II"/>
    <property type="match status" value="1"/>
</dbReference>
<keyword evidence="7 9" id="KW-1133">Transmembrane helix</keyword>
<keyword evidence="13" id="KW-1185">Reference proteome</keyword>
<keyword evidence="8 9" id="KW-0472">Membrane</keyword>
<dbReference type="AlphaFoldDB" id="A0A8J7WSY0"/>
<comment type="catalytic activity">
    <reaction evidence="9 10">
        <text>Release of signal peptides from bacterial membrane prolipoproteins. Hydrolyzes -Xaa-Yaa-Zaa-|-(S,diacylglyceryl)Cys-, in which Xaa is hydrophobic (preferably Leu), and Yaa (Ala or Ser) and Zaa (Gly or Ala) have small, neutral side chains.</text>
        <dbReference type="EC" id="3.4.23.36"/>
    </reaction>
</comment>
<accession>A0A8J7WSY0</accession>
<dbReference type="EMBL" id="JAGSXH010000090">
    <property type="protein sequence ID" value="MBS2965564.1"/>
    <property type="molecule type" value="Genomic_DNA"/>
</dbReference>
<evidence type="ECO:0000256" key="9">
    <source>
        <dbReference type="HAMAP-Rule" id="MF_00161"/>
    </source>
</evidence>
<keyword evidence="4 9" id="KW-0812">Transmembrane</keyword>
<feature type="active site" evidence="9">
    <location>
        <position position="156"/>
    </location>
</feature>
<dbReference type="PANTHER" id="PTHR33695:SF1">
    <property type="entry name" value="LIPOPROTEIN SIGNAL PEPTIDASE"/>
    <property type="match status" value="1"/>
</dbReference>
<evidence type="ECO:0000313" key="12">
    <source>
        <dbReference type="EMBL" id="MBS2965564.1"/>
    </source>
</evidence>
<evidence type="ECO:0000256" key="11">
    <source>
        <dbReference type="RuleBase" id="RU004181"/>
    </source>
</evidence>
<feature type="active site" evidence="9">
    <location>
        <position position="142"/>
    </location>
</feature>
<feature type="transmembrane region" description="Helical" evidence="9">
    <location>
        <begin position="106"/>
        <end position="126"/>
    </location>
</feature>
<comment type="function">
    <text evidence="9 10">This protein specifically catalyzes the removal of signal peptides from prolipoproteins.</text>
</comment>
<dbReference type="UniPathway" id="UPA00665"/>
<name>A0A8J7WSY0_9ACTN</name>
<evidence type="ECO:0000256" key="1">
    <source>
        <dbReference type="ARBA" id="ARBA00006139"/>
    </source>
</evidence>
<feature type="transmembrane region" description="Helical" evidence="9">
    <location>
        <begin position="76"/>
        <end position="99"/>
    </location>
</feature>
<evidence type="ECO:0000256" key="7">
    <source>
        <dbReference type="ARBA" id="ARBA00022989"/>
    </source>
</evidence>
<evidence type="ECO:0000256" key="8">
    <source>
        <dbReference type="ARBA" id="ARBA00023136"/>
    </source>
</evidence>
<dbReference type="EC" id="3.4.23.36" evidence="9"/>
<dbReference type="NCBIfam" id="TIGR00077">
    <property type="entry name" value="lspA"/>
    <property type="match status" value="1"/>
</dbReference>
<organism evidence="12 13">
    <name type="scientific">Actinocrinis puniceicyclus</name>
    <dbReference type="NCBI Taxonomy" id="977794"/>
    <lineage>
        <taxon>Bacteria</taxon>
        <taxon>Bacillati</taxon>
        <taxon>Actinomycetota</taxon>
        <taxon>Actinomycetes</taxon>
        <taxon>Catenulisporales</taxon>
        <taxon>Actinospicaceae</taxon>
        <taxon>Actinocrinis</taxon>
    </lineage>
</organism>
<dbReference type="GO" id="GO:0005886">
    <property type="term" value="C:plasma membrane"/>
    <property type="evidence" value="ECO:0007669"/>
    <property type="project" value="UniProtKB-SubCell"/>
</dbReference>
<feature type="transmembrane region" description="Helical" evidence="9">
    <location>
        <begin position="146"/>
        <end position="171"/>
    </location>
</feature>
<reference evidence="12" key="1">
    <citation type="submission" date="2021-04" db="EMBL/GenBank/DDBJ databases">
        <title>Genome based classification of Actinospica acidithermotolerans sp. nov., an actinobacterium isolated from an Indonesian hot spring.</title>
        <authorList>
            <person name="Kusuma A.B."/>
            <person name="Putra K.E."/>
            <person name="Nafisah S."/>
            <person name="Loh J."/>
            <person name="Nouioui I."/>
            <person name="Goodfellow M."/>
        </authorList>
    </citation>
    <scope>NUCLEOTIDE SEQUENCE</scope>
    <source>
        <strain evidence="12">DSM 45618</strain>
    </source>
</reference>
<proteinExistence type="inferred from homology"/>
<dbReference type="GO" id="GO:0004190">
    <property type="term" value="F:aspartic-type endopeptidase activity"/>
    <property type="evidence" value="ECO:0007669"/>
    <property type="project" value="UniProtKB-UniRule"/>
</dbReference>
<comment type="pathway">
    <text evidence="9">Protein modification; lipoprotein biosynthesis (signal peptide cleavage).</text>
</comment>
<comment type="caution">
    <text evidence="12">The sequence shown here is derived from an EMBL/GenBank/DDBJ whole genome shotgun (WGS) entry which is preliminary data.</text>
</comment>
<sequence>MTAQDPRDPGPGVDVPPAGSGRRVRRVGVLLAVAVAVYALDAASKAIVVATMHYGYPIRLLGPALRLDYTRNPGAAFSIGEAYTIIFTVIAVGVIVVILRLARRLFSLPWAFALGLLLGGALGNLTDRIVRAPGFLRGWVVDFIELPHWPIFNLADSAICVGGALMVLLAFRGLHPDGSDERAQAQAAQAQAAQVQAAQSQAAQVQAQGPDGNGS</sequence>
<keyword evidence="5 9" id="KW-0064">Aspartyl protease</keyword>
<gene>
    <name evidence="9 12" type="primary">lspA</name>
    <name evidence="12" type="ORF">KGA66_21115</name>
</gene>
<keyword evidence="2 9" id="KW-1003">Cell membrane</keyword>
<dbReference type="HAMAP" id="MF_00161">
    <property type="entry name" value="LspA"/>
    <property type="match status" value="1"/>
</dbReference>
<comment type="similarity">
    <text evidence="1 9 11">Belongs to the peptidase A8 family.</text>
</comment>
<comment type="subcellular location">
    <subcellularLocation>
        <location evidence="9">Cell membrane</location>
        <topology evidence="9">Multi-pass membrane protein</topology>
    </subcellularLocation>
</comment>
<dbReference type="InterPro" id="IPR001872">
    <property type="entry name" value="Peptidase_A8"/>
</dbReference>
<evidence type="ECO:0000256" key="2">
    <source>
        <dbReference type="ARBA" id="ARBA00022475"/>
    </source>
</evidence>
<evidence type="ECO:0000256" key="3">
    <source>
        <dbReference type="ARBA" id="ARBA00022670"/>
    </source>
</evidence>